<organism evidence="1 2">
    <name type="scientific">Belliella alkalica</name>
    <dbReference type="NCBI Taxonomy" id="1730871"/>
    <lineage>
        <taxon>Bacteria</taxon>
        <taxon>Pseudomonadati</taxon>
        <taxon>Bacteroidota</taxon>
        <taxon>Cytophagia</taxon>
        <taxon>Cytophagales</taxon>
        <taxon>Cyclobacteriaceae</taxon>
        <taxon>Belliella</taxon>
    </lineage>
</organism>
<keyword evidence="2" id="KW-1185">Reference proteome</keyword>
<reference evidence="1" key="1">
    <citation type="submission" date="2022-03" db="EMBL/GenBank/DDBJ databases">
        <title>De novo assembled genomes of Belliella spp. (Cyclobacteriaceae) strains.</title>
        <authorList>
            <person name="Szabo A."/>
            <person name="Korponai K."/>
            <person name="Felfoldi T."/>
        </authorList>
    </citation>
    <scope>NUCLEOTIDE SEQUENCE</scope>
    <source>
        <strain evidence="1">DSM 111903</strain>
    </source>
</reference>
<accession>A0ABS9V7S3</accession>
<comment type="caution">
    <text evidence="1">The sequence shown here is derived from an EMBL/GenBank/DDBJ whole genome shotgun (WGS) entry which is preliminary data.</text>
</comment>
<sequence length="512" mass="57719">MMTLLCMTWSFMSFAQQRGIDEKYNFSGSFNRVRGTQSCLFTANQTGNKVVGRINFSDPRVQGNYTGTITNGVVHATITWVSAPDDLKKATFLRLQKFTGRDFPELSLFDNASYKTNNRVRPKIVYALEKKVFGSTSTTAQNNPSSVANSISKAARDIGGYYRIEGMTDATGTKRNLFVNVKNFPDNKDKSKAYGEALIIGEAYGIGSPQGKLFGYETNGDNVTVMFDPIFEQNKKVTMANGRIVNTSGGMSLVAPRLAYRMVKITKEIAEREGNKLNSMVTVRIDYKFIYVNESLAWWRNKSTLNHLSGDVNKLEIYGTGDIKATSETASRTTGIPFLNNLNNRVFDIPSSRPFTKYQRMYYDEQKKLAWGGERAHLLLGFFKFAKDAELPNPDKPGNAIIPVNYKREFVVSKDALSPNTTNRVGIEVSTNLIQKRTSGDVQMGKAVRKIYLHELNDPNKLNIDDKMYNNIYNKDTKNPIGMVEKPYYYIGISRGQISLHYLVMFTIEIIE</sequence>
<dbReference type="EMBL" id="JAKZGO010000002">
    <property type="protein sequence ID" value="MCH7412469.1"/>
    <property type="molecule type" value="Genomic_DNA"/>
</dbReference>
<protein>
    <recommendedName>
        <fullName evidence="3">Thiol-activated cytolysin</fullName>
    </recommendedName>
</protein>
<evidence type="ECO:0000313" key="2">
    <source>
        <dbReference type="Proteomes" id="UP001165430"/>
    </source>
</evidence>
<dbReference type="Proteomes" id="UP001165430">
    <property type="component" value="Unassembled WGS sequence"/>
</dbReference>
<dbReference type="RefSeq" id="WP_241410051.1">
    <property type="nucleotide sequence ID" value="NZ_JAKZGO010000002.1"/>
</dbReference>
<evidence type="ECO:0000313" key="1">
    <source>
        <dbReference type="EMBL" id="MCH7412469.1"/>
    </source>
</evidence>
<name>A0ABS9V7S3_9BACT</name>
<evidence type="ECO:0008006" key="3">
    <source>
        <dbReference type="Google" id="ProtNLM"/>
    </source>
</evidence>
<proteinExistence type="predicted"/>
<gene>
    <name evidence="1" type="ORF">MM213_03155</name>
</gene>